<gene>
    <name evidence="6" type="ORF">D3880_01660</name>
</gene>
<dbReference type="OrthoDB" id="6980573at2"/>
<dbReference type="KEGG" id="pcav:D3880_01660"/>
<keyword evidence="2" id="KW-0472">Membrane</keyword>
<proteinExistence type="predicted"/>
<evidence type="ECO:0000313" key="7">
    <source>
        <dbReference type="Proteomes" id="UP000265560"/>
    </source>
</evidence>
<keyword evidence="4" id="KW-0449">Lipoprotein</keyword>
<keyword evidence="1" id="KW-0732">Signal</keyword>
<name>A0A385YWC3_9PSED</name>
<dbReference type="SUPFAM" id="SSF141488">
    <property type="entry name" value="YdhA-like"/>
    <property type="match status" value="1"/>
</dbReference>
<dbReference type="AlphaFoldDB" id="A0A385YWC3"/>
<dbReference type="Proteomes" id="UP000265560">
    <property type="component" value="Chromosome"/>
</dbReference>
<reference evidence="7" key="1">
    <citation type="submission" date="2018-09" db="EMBL/GenBank/DDBJ databases">
        <authorList>
            <person name="Zhu H."/>
        </authorList>
    </citation>
    <scope>NUCLEOTIDE SEQUENCE [LARGE SCALE GENOMIC DNA]</scope>
    <source>
        <strain evidence="7">K2W31S-8</strain>
    </source>
</reference>
<evidence type="ECO:0000259" key="5">
    <source>
        <dbReference type="Pfam" id="PF09864"/>
    </source>
</evidence>
<dbReference type="EMBL" id="CP032419">
    <property type="protein sequence ID" value="AYC31169.1"/>
    <property type="molecule type" value="Genomic_DNA"/>
</dbReference>
<evidence type="ECO:0000256" key="4">
    <source>
        <dbReference type="ARBA" id="ARBA00023288"/>
    </source>
</evidence>
<dbReference type="Gene3D" id="2.40.128.200">
    <property type="match status" value="1"/>
</dbReference>
<keyword evidence="7" id="KW-1185">Reference proteome</keyword>
<sequence>MASAPRSPTFPPAVARSSSSSRARCCRPWRSWNSVPRLKAAVRRAALGLVVALLGACADTPPADEQSGGWTRWVCDSQTEVLWRFADDSRENVDLRLGGSDIVYRLRQEPAGSGTFYSDNVIAFRNKGEEGLVYWVGNDYLIGRGCQAP</sequence>
<evidence type="ECO:0000256" key="3">
    <source>
        <dbReference type="ARBA" id="ARBA00023139"/>
    </source>
</evidence>
<dbReference type="InterPro" id="IPR036328">
    <property type="entry name" value="MliC_sf"/>
</dbReference>
<evidence type="ECO:0000313" key="6">
    <source>
        <dbReference type="EMBL" id="AYC31169.1"/>
    </source>
</evidence>
<keyword evidence="3" id="KW-0564">Palmitate</keyword>
<evidence type="ECO:0000256" key="1">
    <source>
        <dbReference type="ARBA" id="ARBA00022729"/>
    </source>
</evidence>
<protein>
    <recommendedName>
        <fullName evidence="5">C-type lysozyme inhibitor domain-containing protein</fullName>
    </recommendedName>
</protein>
<dbReference type="InterPro" id="IPR018660">
    <property type="entry name" value="MliC"/>
</dbReference>
<organism evidence="6 7">
    <name type="scientific">Pseudomonas cavernae</name>
    <dbReference type="NCBI Taxonomy" id="2320867"/>
    <lineage>
        <taxon>Bacteria</taxon>
        <taxon>Pseudomonadati</taxon>
        <taxon>Pseudomonadota</taxon>
        <taxon>Gammaproteobacteria</taxon>
        <taxon>Pseudomonadales</taxon>
        <taxon>Pseudomonadaceae</taxon>
        <taxon>Pseudomonas</taxon>
    </lineage>
</organism>
<dbReference type="Pfam" id="PF09864">
    <property type="entry name" value="MliC"/>
    <property type="match status" value="1"/>
</dbReference>
<accession>A0A385YWC3</accession>
<evidence type="ECO:0000256" key="2">
    <source>
        <dbReference type="ARBA" id="ARBA00023136"/>
    </source>
</evidence>
<feature type="domain" description="C-type lysozyme inhibitor" evidence="5">
    <location>
        <begin position="73"/>
        <end position="140"/>
    </location>
</feature>